<keyword evidence="4 6" id="KW-0732">Signal</keyword>
<evidence type="ECO:0000313" key="9">
    <source>
        <dbReference type="Proteomes" id="UP000641588"/>
    </source>
</evidence>
<dbReference type="Proteomes" id="UP000641588">
    <property type="component" value="Unassembled WGS sequence"/>
</dbReference>
<evidence type="ECO:0000256" key="2">
    <source>
        <dbReference type="ARBA" id="ARBA00008814"/>
    </source>
</evidence>
<accession>A0A972JYM4</accession>
<dbReference type="InterPro" id="IPR051313">
    <property type="entry name" value="Bact_iron-sidero_bind"/>
</dbReference>
<evidence type="ECO:0000256" key="5">
    <source>
        <dbReference type="SAM" id="MobiDB-lite"/>
    </source>
</evidence>
<name>A0A972JYM4_9BACL</name>
<evidence type="ECO:0000256" key="3">
    <source>
        <dbReference type="ARBA" id="ARBA00022448"/>
    </source>
</evidence>
<feature type="chain" id="PRO_5039015105" evidence="6">
    <location>
        <begin position="20"/>
        <end position="325"/>
    </location>
</feature>
<reference evidence="8" key="1">
    <citation type="submission" date="2019-10" db="EMBL/GenBank/DDBJ databases">
        <title>Description of Paenibacillus glebae sp. nov.</title>
        <authorList>
            <person name="Carlier A."/>
            <person name="Qi S."/>
        </authorList>
    </citation>
    <scope>NUCLEOTIDE SEQUENCE</scope>
    <source>
        <strain evidence="8">LMG 31456</strain>
    </source>
</reference>
<proteinExistence type="inferred from homology"/>
<dbReference type="InterPro" id="IPR002491">
    <property type="entry name" value="ABC_transptr_periplasmic_BD"/>
</dbReference>
<evidence type="ECO:0000256" key="6">
    <source>
        <dbReference type="SAM" id="SignalP"/>
    </source>
</evidence>
<keyword evidence="3" id="KW-0813">Transport</keyword>
<dbReference type="AlphaFoldDB" id="A0A972JYM4"/>
<protein>
    <submittedName>
        <fullName evidence="8">ABC transporter substrate-binding protein</fullName>
    </submittedName>
</protein>
<dbReference type="Pfam" id="PF01497">
    <property type="entry name" value="Peripla_BP_2"/>
    <property type="match status" value="1"/>
</dbReference>
<organism evidence="8 9">
    <name type="scientific">Paenibacillus foliorum</name>
    <dbReference type="NCBI Taxonomy" id="2654974"/>
    <lineage>
        <taxon>Bacteria</taxon>
        <taxon>Bacillati</taxon>
        <taxon>Bacillota</taxon>
        <taxon>Bacilli</taxon>
        <taxon>Bacillales</taxon>
        <taxon>Paenibacillaceae</taxon>
        <taxon>Paenibacillus</taxon>
    </lineage>
</organism>
<dbReference type="GO" id="GO:1901678">
    <property type="term" value="P:iron coordination entity transport"/>
    <property type="evidence" value="ECO:0007669"/>
    <property type="project" value="UniProtKB-ARBA"/>
</dbReference>
<feature type="compositionally biased region" description="Low complexity" evidence="5">
    <location>
        <begin position="28"/>
        <end position="51"/>
    </location>
</feature>
<dbReference type="PANTHER" id="PTHR30532">
    <property type="entry name" value="IRON III DICITRATE-BINDING PERIPLASMIC PROTEIN"/>
    <property type="match status" value="1"/>
</dbReference>
<comment type="subcellular location">
    <subcellularLocation>
        <location evidence="1">Cell envelope</location>
    </subcellularLocation>
</comment>
<dbReference type="SUPFAM" id="SSF53807">
    <property type="entry name" value="Helical backbone' metal receptor"/>
    <property type="match status" value="1"/>
</dbReference>
<dbReference type="PROSITE" id="PS50983">
    <property type="entry name" value="FE_B12_PBP"/>
    <property type="match status" value="1"/>
</dbReference>
<feature type="signal peptide" evidence="6">
    <location>
        <begin position="1"/>
        <end position="19"/>
    </location>
</feature>
<keyword evidence="9" id="KW-1185">Reference proteome</keyword>
<dbReference type="RefSeq" id="WP_171651888.1">
    <property type="nucleotide sequence ID" value="NZ_WHOD01000049.1"/>
</dbReference>
<gene>
    <name evidence="8" type="ORF">GC093_10760</name>
</gene>
<feature type="region of interest" description="Disordered" evidence="5">
    <location>
        <begin position="28"/>
        <end position="60"/>
    </location>
</feature>
<comment type="caution">
    <text evidence="8">The sequence shown here is derived from an EMBL/GenBank/DDBJ whole genome shotgun (WGS) entry which is preliminary data.</text>
</comment>
<comment type="similarity">
    <text evidence="2">Belongs to the bacterial solute-binding protein 8 family.</text>
</comment>
<evidence type="ECO:0000256" key="4">
    <source>
        <dbReference type="ARBA" id="ARBA00022729"/>
    </source>
</evidence>
<feature type="domain" description="Fe/B12 periplasmic-binding" evidence="7">
    <location>
        <begin position="64"/>
        <end position="325"/>
    </location>
</feature>
<dbReference type="Gene3D" id="3.40.50.1980">
    <property type="entry name" value="Nitrogenase molybdenum iron protein domain"/>
    <property type="match status" value="2"/>
</dbReference>
<dbReference type="PROSITE" id="PS51257">
    <property type="entry name" value="PROKAR_LIPOPROTEIN"/>
    <property type="match status" value="1"/>
</dbReference>
<evidence type="ECO:0000256" key="1">
    <source>
        <dbReference type="ARBA" id="ARBA00004196"/>
    </source>
</evidence>
<dbReference type="EMBL" id="WHOD01000049">
    <property type="protein sequence ID" value="NOU93699.1"/>
    <property type="molecule type" value="Genomic_DNA"/>
</dbReference>
<sequence>MKKNLLICMAMMSILIVSACGEKAQPAASPQQSTASQPAATTQTNTAAQPTGSSGDKAVAKEPRIASVSIHLTNDLLALGIAPVGSVIGGDLKAFLPHVADRLKNTKPLGVVTDPDMETLLSLKPEVIYLDQQYAGKDIAKYEKIAKTEVFNLDDGTWRDQVKKIGKLVSREQQADDFVKAYQAQTERVKALVNNKIGNGTVMAVRVTAKELRVFSTRRPMGPFLYEDLGLKPAKGVDKISKDKAFEVISQEVLPDYDADAIFIVLNKEDGAQKLYQQLQTSPIWQGLKAVKANHIYVVPEQPWLDYSAMGAKMAMDDAEKIFTK</sequence>
<dbReference type="GO" id="GO:0030288">
    <property type="term" value="C:outer membrane-bounded periplasmic space"/>
    <property type="evidence" value="ECO:0007669"/>
    <property type="project" value="TreeGrafter"/>
</dbReference>
<evidence type="ECO:0000259" key="7">
    <source>
        <dbReference type="PROSITE" id="PS50983"/>
    </source>
</evidence>
<evidence type="ECO:0000313" key="8">
    <source>
        <dbReference type="EMBL" id="NOU93699.1"/>
    </source>
</evidence>
<dbReference type="PANTHER" id="PTHR30532:SF21">
    <property type="entry name" value="SIDEROPHORE-BINDING LIPOPROTEIN YFIY-RELATED"/>
    <property type="match status" value="1"/>
</dbReference>